<dbReference type="EMBL" id="LR593886">
    <property type="protein sequence ID" value="VTS01618.1"/>
    <property type="molecule type" value="Genomic_DNA"/>
</dbReference>
<dbReference type="InterPro" id="IPR037820">
    <property type="entry name" value="GH94N_NdvB"/>
</dbReference>
<evidence type="ECO:0000259" key="7">
    <source>
        <dbReference type="Pfam" id="PF17167"/>
    </source>
</evidence>
<keyword evidence="4" id="KW-0812">Transmembrane</keyword>
<feature type="domain" description="Glycosyl hydrolase 94 catalytic" evidence="7">
    <location>
        <begin position="2338"/>
        <end position="2761"/>
    </location>
</feature>
<dbReference type="CDD" id="cd11753">
    <property type="entry name" value="GH94N_ChvB_NdvB_2_like"/>
    <property type="match status" value="1"/>
</dbReference>
<dbReference type="InterPro" id="IPR033432">
    <property type="entry name" value="GH94_catalytic"/>
</dbReference>
<keyword evidence="2" id="KW-0808">Transferase</keyword>
<dbReference type="PANTHER" id="PTHR37469">
    <property type="entry name" value="CELLOBIONIC ACID PHOSPHORYLASE-RELATED"/>
    <property type="match status" value="1"/>
</dbReference>
<feature type="domain" description="Glycosyl hydrolase 94 supersandwich" evidence="5">
    <location>
        <begin position="1562"/>
        <end position="1838"/>
    </location>
</feature>
<dbReference type="InterPro" id="IPR008928">
    <property type="entry name" value="6-hairpin_glycosidase_sf"/>
</dbReference>
<accession>A0A6P2DIB9</accession>
<feature type="domain" description="Glycosyl hydrolase 94 supersandwich" evidence="5">
    <location>
        <begin position="2060"/>
        <end position="2324"/>
    </location>
</feature>
<dbReference type="InterPro" id="IPR010383">
    <property type="entry name" value="Glyco_hydrolase_94_b-supersand"/>
</dbReference>
<evidence type="ECO:0000256" key="3">
    <source>
        <dbReference type="SAM" id="MobiDB-lite"/>
    </source>
</evidence>
<dbReference type="PANTHER" id="PTHR37469:SF2">
    <property type="entry name" value="CELLOBIONIC ACID PHOSPHORYLASE"/>
    <property type="match status" value="1"/>
</dbReference>
<dbReference type="CDD" id="cd11756">
    <property type="entry name" value="GH94N_ChvB_NdvB_1_like"/>
    <property type="match status" value="1"/>
</dbReference>
<dbReference type="SUPFAM" id="SSF74650">
    <property type="entry name" value="Galactose mutarotase-like"/>
    <property type="match status" value="2"/>
</dbReference>
<protein>
    <recommendedName>
        <fullName evidence="10">Carbohydrate binding domain-containing protein</fullName>
    </recommendedName>
</protein>
<dbReference type="GO" id="GO:0030246">
    <property type="term" value="F:carbohydrate binding"/>
    <property type="evidence" value="ECO:0007669"/>
    <property type="project" value="InterPro"/>
</dbReference>
<dbReference type="InterPro" id="IPR019282">
    <property type="entry name" value="Glycoamylase-like_cons_dom"/>
</dbReference>
<feature type="compositionally biased region" description="Low complexity" evidence="3">
    <location>
        <begin position="1551"/>
        <end position="1561"/>
    </location>
</feature>
<dbReference type="InterPro" id="IPR011013">
    <property type="entry name" value="Gal_mutarotase_sf_dom"/>
</dbReference>
<dbReference type="Pfam" id="PF06165">
    <property type="entry name" value="GH94_b-supersand"/>
    <property type="match status" value="2"/>
</dbReference>
<dbReference type="GO" id="GO:0005975">
    <property type="term" value="P:carbohydrate metabolic process"/>
    <property type="evidence" value="ECO:0007669"/>
    <property type="project" value="InterPro"/>
</dbReference>
<feature type="region of interest" description="Disordered" evidence="3">
    <location>
        <begin position="1"/>
        <end position="22"/>
    </location>
</feature>
<evidence type="ECO:0000256" key="1">
    <source>
        <dbReference type="ARBA" id="ARBA00022676"/>
    </source>
</evidence>
<keyword evidence="1" id="KW-0328">Glycosyltransferase</keyword>
<dbReference type="Gene3D" id="2.70.98.40">
    <property type="entry name" value="Glycoside hydrolase, family 65, N-terminal domain"/>
    <property type="match status" value="2"/>
</dbReference>
<keyword evidence="4" id="KW-0472">Membrane</keyword>
<dbReference type="Pfam" id="PF17167">
    <property type="entry name" value="Glyco_hydro_94"/>
    <property type="match status" value="1"/>
</dbReference>
<feature type="transmembrane region" description="Helical" evidence="4">
    <location>
        <begin position="385"/>
        <end position="407"/>
    </location>
</feature>
<dbReference type="RefSeq" id="WP_162672506.1">
    <property type="nucleotide sequence ID" value="NZ_LR593886.1"/>
</dbReference>
<evidence type="ECO:0000259" key="5">
    <source>
        <dbReference type="Pfam" id="PF06165"/>
    </source>
</evidence>
<evidence type="ECO:0000256" key="2">
    <source>
        <dbReference type="ARBA" id="ARBA00022679"/>
    </source>
</evidence>
<keyword evidence="4" id="KW-1133">Transmembrane helix</keyword>
<evidence type="ECO:0000313" key="8">
    <source>
        <dbReference type="EMBL" id="VTS01618.1"/>
    </source>
</evidence>
<evidence type="ECO:0000259" key="6">
    <source>
        <dbReference type="Pfam" id="PF10091"/>
    </source>
</evidence>
<dbReference type="Gene3D" id="1.50.10.140">
    <property type="match status" value="1"/>
</dbReference>
<dbReference type="Pfam" id="PF10091">
    <property type="entry name" value="Glycoamylase"/>
    <property type="match status" value="1"/>
</dbReference>
<dbReference type="InterPro" id="IPR037018">
    <property type="entry name" value="GH65_N"/>
</dbReference>
<organism evidence="8 9">
    <name type="scientific">Gemmata massiliana</name>
    <dbReference type="NCBI Taxonomy" id="1210884"/>
    <lineage>
        <taxon>Bacteria</taxon>
        <taxon>Pseudomonadati</taxon>
        <taxon>Planctomycetota</taxon>
        <taxon>Planctomycetia</taxon>
        <taxon>Gemmatales</taxon>
        <taxon>Gemmataceae</taxon>
        <taxon>Gemmata</taxon>
    </lineage>
</organism>
<dbReference type="Gene3D" id="1.50.10.10">
    <property type="match status" value="1"/>
</dbReference>
<feature type="domain" description="Glycoamylase-like" evidence="6">
    <location>
        <begin position="1310"/>
        <end position="1509"/>
    </location>
</feature>
<dbReference type="InterPro" id="IPR052047">
    <property type="entry name" value="GH94_Enzymes"/>
</dbReference>
<dbReference type="GO" id="GO:0016757">
    <property type="term" value="F:glycosyltransferase activity"/>
    <property type="evidence" value="ECO:0007669"/>
    <property type="project" value="UniProtKB-KW"/>
</dbReference>
<reference evidence="8 9" key="1">
    <citation type="submission" date="2019-05" db="EMBL/GenBank/DDBJ databases">
        <authorList>
            <consortium name="Science for Life Laboratories"/>
        </authorList>
    </citation>
    <scope>NUCLEOTIDE SEQUENCE [LARGE SCALE GENOMIC DNA]</scope>
    <source>
        <strain evidence="8">Soil9</strain>
    </source>
</reference>
<dbReference type="KEGG" id="gms:SOIL9_77890"/>
<dbReference type="Gene3D" id="2.60.420.10">
    <property type="entry name" value="Maltose phosphorylase, domain 3"/>
    <property type="match status" value="1"/>
</dbReference>
<dbReference type="SMART" id="SM01068">
    <property type="entry name" value="CBM_X"/>
    <property type="match status" value="2"/>
</dbReference>
<feature type="region of interest" description="Disordered" evidence="3">
    <location>
        <begin position="1542"/>
        <end position="1574"/>
    </location>
</feature>
<feature type="transmembrane region" description="Helical" evidence="4">
    <location>
        <begin position="413"/>
        <end position="439"/>
    </location>
</feature>
<evidence type="ECO:0000313" key="9">
    <source>
        <dbReference type="Proteomes" id="UP000464178"/>
    </source>
</evidence>
<evidence type="ECO:0008006" key="10">
    <source>
        <dbReference type="Google" id="ProtNLM"/>
    </source>
</evidence>
<sequence>MESSSSLVAKHPQPDTSSDVPLRSELFGTDHLADLAGSLAETTRLTAKPASHSLLGRLRENEVILNRARDTAASAARTEPLMPDAEWLLDNFFVIEDVLREVRTDLPRGYSNELPVAGSGPAPGHARVYGIAVALISHTDSHLDDAQILRFVRTYQEVTPLTTGELWAIPTMLRLALLENLRRLAGQMLVTRSERERAVAWVHRAATSDVPPLPENPSDAFLVGWHQAVRDLGETPPVVWDVAGDLTDVLRREHRRQAANQVSVGNCVTSLRLLNAIDWNEFFERASLVEEVLRTEPTGVYSRQERGTRDQYRQAVEQLAKAAKRDEVEVARLAVARAAAGGTPREQHVGYYLVAEGRRSFARDLRCRFPFRDRWRALLTNHPHFTYFGGLVFGTGALVALVVGLAASAGAPVWFLVLLGLIALLPASEMAVAVVNALICRILPPRVLPKLDFASGVPGDYRTIVVIPGMLTRPESAAALCERLELHYLANPDPQFRFALLTDWADTTTEAIPEDEALVKATTDCIRRLNERHAPAGQGLFFLFHRKRLFNPSEGAWMGWERKRGKLDEFNRLLRGATGTSYTVRTGDAAALEVRFVLTLDADTVLPRDAARRLVATLAHPLNRPVLSSDGRRVVTGYGILQPRVSFLYKTGLRSRFARIFAGSAGIDPYSSASSDVYQDLFGWGTFTGKGLYDLDAFHATAGGAFPENSVLSHDLIESNFARCGLVTDVEVFDDFPAKYHAYAKREHRWVRGDWQLLPWLGRTVPVPSGRGGGVTRAFAKNVLTALGRWKVFDNLRRSLVPVSLIALLALGWTVLPGPGWVWSATALAVLAVPLVLQLFGQALDLVLSRTPGAVLRGAKRNLPATVGQAALSAVFLPNQAVLALDAIFRTLHRLFVSRRRMLEWETAAAAEARLGTGFQQFARLMWPAVALSAALAALVALVNPGALVSACPWVLVWLLSPVIAWTVSRPLKSRDVPLTEPEHDELRRTARKTWRFFETFVTAEDNWLPPDNYQEDPRGVVAHRTSPTNKGLLLLSTLSAHDLGYIALPGLVTRIGRTFDTFDRLERFCGHFLNWYETTTLRPLPPSYVSTVDSGNLLGCLLALKNGLVAKIDEPVPSPAVARGLLDTVSMAAESLPPGATDALRAHLTVVPGDLTGWSDWLGRAGKLVQTLPTPAGGDAWVRALNEQVRGAREELETVCPWVPALRAVQPAERSAPFLTELNTPASVRQWAQRTSGLRTELSSRSELGPLATAVDGSRAEELVAQLSNLASRADRFAGAMDFRFLYNESRHLFSIGYNVPLERLDSAHYDLLASEAALTSFLAVARGVVPRKHWFQLGRLVTPVGGRPGLISWGGTMFEYLMPRLLLAPAPGTMLDVAYQATVTRQIEYGGQTRTPWGVSESGFSVVSAEGDYQYQSFGVPGLGLKRGLGKDLVVAPYATLLATMIDTRSAVVNFSALRAVGGEGEFGFYEAIDFTPDRLNKGERCWVVKSYMAHHQGMGLCAIANRLLNDIHCRRLHTEPAVKAVELLLQERVPLDAPDVRPSDVDAEGATPTGATAEVSRRLTTADTPAPRSHLLSNGNYTIMLTNAGGGYSACRGLAVTRWRPDPTRDTHGTFIYVRVPATGKQWSVGQQPLGTLADHYEVIFSADKAEIRRRDGTVETQIEITVAPDQDAEVRRVTLVNHDTRPVTLDVTSFAEVVLNDPRADLAHPAFGKLFLETEWLPQYDALLCRRRPRAANQQPVFAVHLVSSDGSAGRVTEHETDRAKFLGRRRTAADPEALGHRLSGTVGPVLDPVFALRKAVQIAPGVSAALTFVTAVAATREAALALADHYHSPAAADRAFDLAWAHSRVELRHLGIAAAESHVFQRLAGHILFPPPALRALAPLRENRLGQPGLWRSGISGDLPIVAVCVSDGDGIPLARQALKAHAFWRGRGFAVDLVLLADRPASYREELYQDLSALARASDSRDVIDKPGGVFVRKVQPGSEDRTLVLAVARVVLYGDRGTLADQIDVVARGNRLPPDLVATRPGEPDVPDRPKVEQLAFFNGTGGFTPDGREYVISGTPPAPWANVMANPQVGCLATDSGAGYTWAGNSQANRLTPWSNDPVSDPPAEVVYLRDEETGHFWTPTPRPAGGPTETRHGPGYTTFVADRNGLSTELTVFVPVTDPVKLLRLRVTNPGSRSRRLSAAFFAEWVLGTTRTQTAPLIITEIDPTSGALFARCTFNDDFGTAVAFADVSLRPRTVSGDRTEFLGRNRSPANPAALRRVGLSDITGAALDPCAALMGRFDVAPGGTADVVFVLGQAPDAGTAAQLVTRYREPQTANDALREAVAAWDRRLAVVRVRTPEPALDVLVNHWLPYQVLACRLWGRSAFYQSGGAYGFRDQLQDVMALLYSEPGEARTHILRAAARQFPEGDVQHWWHPPSGRGVRTRFSDDFLWLVYAVTRYTSATGDAKILDEEIPFLRGPALKPEEQEEYFQPEVSDRTATLYEHCLRSLEHGWKLGPHGLPLMGCGDWNDGMNLVGAGGTGESVWVAWFQILVRTEFAALSESRGVHETAQRLRAEADQLHEALEAHAWDGEWYLRAWFDDGTPLGSRTNDECRIDSLPQTWAVLSGAGDPDRAQRAVGAAVEHLVDRAAGLIKLFEPPFDSGKLHPGYIKGYVPGIRENGGQYTHAAIWLVQALAGLGRGSDALALWKMLAPLAHSETPDGVARYKVEPYVVAADVYGVSPHVGRGGWTWYTGSAAWLYRAALETLLGFTKRGDRLTFDPRVPASWSEFEVEYRHGSTLYRCRIENPRGLERGDTEVWLDGTQVPDRAVPLRDDEIEHSVRIVLSDRKLASDTV</sequence>
<evidence type="ECO:0000256" key="4">
    <source>
        <dbReference type="SAM" id="Phobius"/>
    </source>
</evidence>
<name>A0A6P2DIB9_9BACT</name>
<dbReference type="Proteomes" id="UP000464178">
    <property type="component" value="Chromosome"/>
</dbReference>
<proteinExistence type="predicted"/>
<dbReference type="InterPro" id="IPR012341">
    <property type="entry name" value="6hp_glycosidase-like_sf"/>
</dbReference>
<dbReference type="SUPFAM" id="SSF48208">
    <property type="entry name" value="Six-hairpin glycosidases"/>
    <property type="match status" value="1"/>
</dbReference>
<dbReference type="InterPro" id="IPR037824">
    <property type="entry name" value="GH94N_2_NdvB"/>
</dbReference>
<gene>
    <name evidence="8" type="ORF">SOIL9_77890</name>
</gene>
<keyword evidence="9" id="KW-1185">Reference proteome</keyword>